<dbReference type="Pfam" id="PF12680">
    <property type="entry name" value="SnoaL_2"/>
    <property type="match status" value="1"/>
</dbReference>
<accession>A0A558BS60</accession>
<proteinExistence type="predicted"/>
<dbReference type="InterPro" id="IPR032710">
    <property type="entry name" value="NTF2-like_dom_sf"/>
</dbReference>
<dbReference type="Gene3D" id="3.10.450.50">
    <property type="match status" value="1"/>
</dbReference>
<dbReference type="EMBL" id="VMRJ01000004">
    <property type="protein sequence ID" value="TVT39339.1"/>
    <property type="molecule type" value="Genomic_DNA"/>
</dbReference>
<feature type="domain" description="SnoaL-like" evidence="1">
    <location>
        <begin position="19"/>
        <end position="120"/>
    </location>
</feature>
<reference evidence="2 3" key="1">
    <citation type="submission" date="2019-07" db="EMBL/GenBank/DDBJ databases">
        <title>Hymenobacter sp. straun FUR1 Genome sequencing and assembly.</title>
        <authorList>
            <person name="Chhetri G."/>
        </authorList>
    </citation>
    <scope>NUCLEOTIDE SEQUENCE [LARGE SCALE GENOMIC DNA]</scope>
    <source>
        <strain evidence="2 3">Fur1</strain>
    </source>
</reference>
<evidence type="ECO:0000259" key="1">
    <source>
        <dbReference type="Pfam" id="PF12680"/>
    </source>
</evidence>
<evidence type="ECO:0000313" key="3">
    <source>
        <dbReference type="Proteomes" id="UP000317624"/>
    </source>
</evidence>
<gene>
    <name evidence="2" type="ORF">FNT36_16930</name>
</gene>
<dbReference type="RefSeq" id="WP_144850105.1">
    <property type="nucleotide sequence ID" value="NZ_VMRJ01000004.1"/>
</dbReference>
<dbReference type="Proteomes" id="UP000317624">
    <property type="component" value="Unassembled WGS sequence"/>
</dbReference>
<dbReference type="InterPro" id="IPR037401">
    <property type="entry name" value="SnoaL-like"/>
</dbReference>
<dbReference type="AlphaFoldDB" id="A0A558BS60"/>
<name>A0A558BS60_9BACT</name>
<protein>
    <submittedName>
        <fullName evidence="2">Nuclear transport factor 2 family protein</fullName>
    </submittedName>
</protein>
<comment type="caution">
    <text evidence="2">The sequence shown here is derived from an EMBL/GenBank/DDBJ whole genome shotgun (WGS) entry which is preliminary data.</text>
</comment>
<evidence type="ECO:0000313" key="2">
    <source>
        <dbReference type="EMBL" id="TVT39339.1"/>
    </source>
</evidence>
<dbReference type="SUPFAM" id="SSF54427">
    <property type="entry name" value="NTF2-like"/>
    <property type="match status" value="1"/>
</dbReference>
<sequence>MQPDNLSTAVSDADRQLITAAYDAFNARQIDAVLATMHPDVAWPRAWEGDHVQGYAQVRAYWTQQWQEINPVVEPVAISRLPDGRAAVLVQQTVHDLNGKLLHEGQTRHIYTIREGLIQRMDIQPVQ</sequence>
<organism evidence="2 3">
    <name type="scientific">Hymenobacter setariae</name>
    <dbReference type="NCBI Taxonomy" id="2594794"/>
    <lineage>
        <taxon>Bacteria</taxon>
        <taxon>Pseudomonadati</taxon>
        <taxon>Bacteroidota</taxon>
        <taxon>Cytophagia</taxon>
        <taxon>Cytophagales</taxon>
        <taxon>Hymenobacteraceae</taxon>
        <taxon>Hymenobacter</taxon>
    </lineage>
</organism>
<keyword evidence="3" id="KW-1185">Reference proteome</keyword>
<dbReference type="OrthoDB" id="1353852at2"/>